<feature type="region of interest" description="Disordered" evidence="5">
    <location>
        <begin position="339"/>
        <end position="395"/>
    </location>
</feature>
<comment type="caution">
    <text evidence="8">The sequence shown here is derived from an EMBL/GenBank/DDBJ whole genome shotgun (WGS) entry which is preliminary data.</text>
</comment>
<sequence length="2633" mass="289045">VSFHSEAPASASTAAPAAPTQESWTSPTTAPTAPPALRKPEPPAPPPAPPPRVAPAAPTAAVQFAQQKKLKLAFARFPKTGSRYAIQKFRTVVGKDLLVVPEASALHSQYLPESFVVGSVRNPCESYLSLWAFQSDPMRHAGLMYDLRRKSPKDYLRLVGLDAASNFTSQQDVQRFRDWIRFLAHGSVKIGLLSGRFYGKYISRDPKLNIRDNAMLVKEVDPTEAQEMVKALQQMDVDQLVNCWLHTETMDEDLRRCLDRFSAERGAARGAVKLDQLEATDGSHGESHHGRCEVFFDAETEALVRELDGPLFTKFGYQTCCVKTPTVSTTTAVVTATAAPVSGTSSSAPSSSPSPWSWGDPFATADGRPSGRHSGASTWPAKVGPCEREVSGPNERSLGTAQMLTLPTIRMALDEEILQCLSQMADGRLSGETRKAAQAMMYQCILSGLPRSCGFLAQRLNYSPVEPLSLEDVTEIMTGNKRRRGKGLSVFQLTGFTGRWTHAVGKNLVQLAVWMGHADLVNAILPTSRHGEPIDTRQRTVLDYVSAPGSPVYNWPWSSALGAAVGAARHRTARPPPTGRLTCNGESFPELSLGWTEETAWDHYYACDFEVVDSLTQQDFEDKFRDLGRPVLVRNWASVDDRCKLQKQKVLQAYATKRFNLGPIAYPNLIGAKPCEKQFTVEEAEKGAKCEQHGNTSNYHASHDPGILTDDLTLSPTFQKVKELLPRINRLSKQYFWGGDQSGAALHYHVSAFNALFIGEKEWYVTPPYLAARSGISTYELFHRPGINEQHLFRCTQYAGDLVLLPDGWGHATLNHGFGVGIGVLYDENATCKYRLLNGTVLVVNGAVTAGNVHHGLKLKIGDPRGPPDLVVRGSQELPAEIPRRHRFAQFLAERKAEAELPAVSEDSTSEGESRDSEGVKEILEEKVETVEIEKMEEKEPTEEEKEAFRAYEAKFAEDRDGAYRGYNRKAFPWFTPKSRGEVAQQDFLTKEMAVPAPNRGIRKAKKDSEVDSDGEEVHLCCQCGLPVGETAYRPEEKDHRLVHAECMAQIVLQDAQEKDEKNAEEQRQKKLENRLEYQIGWRHESVPKNSIIAAKLGCEPVPQGLCSLVLDEASRTVRIASTLEPSASVNLEYLMLALKVRRTACREPLFSLDPVDPQNLEKTPQMKRYEPAWLAGTSVGDIMFQADYFLKELALGEYTMPVVGMMSVFDWSEMMDSTSAWAGREWFVVRKAEVRLSEDKTLIPFVKMGVEAREQVVTGKGLEDKAITSKNHPLTRFADAFSRHFDLIAERKSVIFHLRELAKASVMAKYLVDAKISVDPRWYDIADELVSSTVPEAHPEIPQLWNMRGNSRIQLQGGKLRDMQTGLNNNLHAIYGGVQFGLDRFQLAQRPSLPTAGMVPGGALPGAALTQPARFDIQGMQLGPTGRPMFMPQRFQLTQKDQPQGVDLALDKFDLSQPERFASNMPPCSAPFDSVEGRITLGKAFLKSLTEGSYDSLGAEHVTLLKQVFNPVLADRISEGTAFVPPDPNLDYVQKLRNLVQEETALGKQRKARFSDKNFTVGMAGNEFPRSWTSRFQLFREGRAHVGKPSLVNLQVDEVFKRSLLEDILPTSAPEFMQSTEDGIVFRIYRLGRLEVRTAQAPNSEEQEILSVFSQRPVTEMAPGKMKAVSQDEKFIKGRLYVEAIEGDHKDAAKQLHLCHFYVVLETKSGHTILTEKLADGSTTWVVNPNCLEDRNSLAKLMVCLDIRMEKATVRNLQITQESHSIKKPASTSERKRYAREIFSLVSPRSLEITGGRRFLGRAYPYPSSSKRSSEFRSEYRFTLSPAVRGLGPGRSVEDLTPPTITVVSMYGISENVIRVTIRLDDSGTTYCRAYDSSTFTPVSQGGTDVPTLTDCTACLLAINTGSGTNFMGTSTYDSTKGYAQHEVDISGLAAKTFYWVYCYSHDDEIPTVNVATSSQMLATERQVRTLDTTAPSFGTFTCAETPATEDSITVTLSLNEAGRAYCKVVNTGFDPPTPNAVIAEGFYMDVTTTSDFTIIVNQITTGLGSTGMESLHAKWDYDVYCWAQDAEGYPYYGPNGMVAAEACPSNPVTTLDLTRPSLRFIMAESISSSQIIITLQVDEGAKARKMVIKEFHPSTQQPSALGRRGAMGCFRNVGVKVRGAGRPRFLLLVFSLSLGYHWCFAAPTAPPRGSLTGRIADASGTARPHVAFRASGSGEASAASASVSDAGINLAKNLVGSGILSLPAGIAAFASSSSALWVSLLLLGGSAGLSAYTFYLIGKVCQETESASFGAAWEKSVQSGKWIPQWVCILECFGGAVVYAMVLGDVFSSSFQNLPVPAVLTSRSGVILLVSALVLYPLCCLRSFAQLAKFSLLGTLATSYVVLFVVKRFLDGSYAAGGQFFKAAALATSAHTSIFNPQMLVLVALLSTAFLVHFNAPQFFVELPPAKPTSEEKQQKLKDFSKVSLIGFGIASLQYALVMCFGFLTFGQAVSGNVLLNYDAADPWATVARLAVGVSMLFGYPMQFAGFRDGLLELGHIDRLPTVKHRLVTGALLAVAVAVACFFRDLGLVQAVEGALLAAFLVFLAGPIMALKLPFGRAPRARRAFQALIVLGVSFMGIGCAVNFGFL</sequence>
<dbReference type="PANTHER" id="PTHR22950:SF652">
    <property type="entry name" value="TRANSMEMBRANE AMINO ACID TRANSPORTER FAMILY PROTEIN"/>
    <property type="match status" value="1"/>
</dbReference>
<dbReference type="SUPFAM" id="SSF51197">
    <property type="entry name" value="Clavaminate synthase-like"/>
    <property type="match status" value="1"/>
</dbReference>
<evidence type="ECO:0000259" key="7">
    <source>
        <dbReference type="PROSITE" id="PS51184"/>
    </source>
</evidence>
<organism evidence="8 9">
    <name type="scientific">Durusdinium trenchii</name>
    <dbReference type="NCBI Taxonomy" id="1381693"/>
    <lineage>
        <taxon>Eukaryota</taxon>
        <taxon>Sar</taxon>
        <taxon>Alveolata</taxon>
        <taxon>Dinophyceae</taxon>
        <taxon>Suessiales</taxon>
        <taxon>Symbiodiniaceae</taxon>
        <taxon>Durusdinium</taxon>
    </lineage>
</organism>
<keyword evidence="9" id="KW-1185">Reference proteome</keyword>
<feature type="transmembrane region" description="Helical" evidence="6">
    <location>
        <begin position="2262"/>
        <end position="2283"/>
    </location>
</feature>
<evidence type="ECO:0000256" key="6">
    <source>
        <dbReference type="SAM" id="Phobius"/>
    </source>
</evidence>
<feature type="transmembrane region" description="Helical" evidence="6">
    <location>
        <begin position="2340"/>
        <end position="2364"/>
    </location>
</feature>
<feature type="transmembrane region" description="Helical" evidence="6">
    <location>
        <begin position="2581"/>
        <end position="2601"/>
    </location>
</feature>
<keyword evidence="3 6" id="KW-1133">Transmembrane helix</keyword>
<dbReference type="InterPro" id="IPR003347">
    <property type="entry name" value="JmjC_dom"/>
</dbReference>
<feature type="region of interest" description="Disordered" evidence="5">
    <location>
        <begin position="1"/>
        <end position="59"/>
    </location>
</feature>
<dbReference type="InterPro" id="IPR013057">
    <property type="entry name" value="AA_transpt_TM"/>
</dbReference>
<dbReference type="PANTHER" id="PTHR22950">
    <property type="entry name" value="AMINO ACID TRANSPORTER"/>
    <property type="match status" value="1"/>
</dbReference>
<protein>
    <recommendedName>
        <fullName evidence="7">JmjC domain-containing protein</fullName>
    </recommendedName>
</protein>
<feature type="domain" description="JmjC" evidence="7">
    <location>
        <begin position="704"/>
        <end position="841"/>
    </location>
</feature>
<name>A0ABP0HHN4_9DINO</name>
<proteinExistence type="predicted"/>
<keyword evidence="4 6" id="KW-0472">Membrane</keyword>
<reference evidence="8 9" key="1">
    <citation type="submission" date="2024-02" db="EMBL/GenBank/DDBJ databases">
        <authorList>
            <person name="Chen Y."/>
            <person name="Shah S."/>
            <person name="Dougan E. K."/>
            <person name="Thang M."/>
            <person name="Chan C."/>
        </authorList>
    </citation>
    <scope>NUCLEOTIDE SEQUENCE [LARGE SCALE GENOMIC DNA]</scope>
</reference>
<feature type="transmembrane region" description="Helical" evidence="6">
    <location>
        <begin position="2376"/>
        <end position="2396"/>
    </location>
</feature>
<feature type="transmembrane region" description="Helical" evidence="6">
    <location>
        <begin position="2553"/>
        <end position="2575"/>
    </location>
</feature>
<feature type="transmembrane region" description="Helical" evidence="6">
    <location>
        <begin position="2469"/>
        <end position="2492"/>
    </location>
</feature>
<keyword evidence="2 6" id="KW-0812">Transmembrane</keyword>
<evidence type="ECO:0000256" key="2">
    <source>
        <dbReference type="ARBA" id="ARBA00022692"/>
    </source>
</evidence>
<feature type="transmembrane region" description="Helical" evidence="6">
    <location>
        <begin position="2512"/>
        <end position="2533"/>
    </location>
</feature>
<feature type="transmembrane region" description="Helical" evidence="6">
    <location>
        <begin position="2309"/>
        <end position="2328"/>
    </location>
</feature>
<dbReference type="Pfam" id="PF01490">
    <property type="entry name" value="Aa_trans"/>
    <property type="match status" value="1"/>
</dbReference>
<evidence type="ECO:0000256" key="3">
    <source>
        <dbReference type="ARBA" id="ARBA00022989"/>
    </source>
</evidence>
<evidence type="ECO:0000256" key="4">
    <source>
        <dbReference type="ARBA" id="ARBA00023136"/>
    </source>
</evidence>
<dbReference type="Gene3D" id="2.60.120.650">
    <property type="entry name" value="Cupin"/>
    <property type="match status" value="1"/>
</dbReference>
<dbReference type="PROSITE" id="PS51184">
    <property type="entry name" value="JMJC"/>
    <property type="match status" value="1"/>
</dbReference>
<comment type="subcellular location">
    <subcellularLocation>
        <location evidence="1">Membrane</location>
        <topology evidence="1">Multi-pass membrane protein</topology>
    </subcellularLocation>
</comment>
<evidence type="ECO:0000313" key="8">
    <source>
        <dbReference type="EMBL" id="CAK8989372.1"/>
    </source>
</evidence>
<feature type="region of interest" description="Disordered" evidence="5">
    <location>
        <begin position="899"/>
        <end position="920"/>
    </location>
</feature>
<gene>
    <name evidence="8" type="ORF">CCMP2556_LOCUS1633</name>
</gene>
<dbReference type="SMART" id="SM00558">
    <property type="entry name" value="JmjC"/>
    <property type="match status" value="1"/>
</dbReference>
<evidence type="ECO:0000256" key="5">
    <source>
        <dbReference type="SAM" id="MobiDB-lite"/>
    </source>
</evidence>
<feature type="compositionally biased region" description="Low complexity" evidence="5">
    <location>
        <begin position="339"/>
        <end position="355"/>
    </location>
</feature>
<feature type="non-terminal residue" evidence="8">
    <location>
        <position position="1"/>
    </location>
</feature>
<evidence type="ECO:0000313" key="9">
    <source>
        <dbReference type="Proteomes" id="UP001642484"/>
    </source>
</evidence>
<feature type="transmembrane region" description="Helical" evidence="6">
    <location>
        <begin position="2425"/>
        <end position="2449"/>
    </location>
</feature>
<evidence type="ECO:0000256" key="1">
    <source>
        <dbReference type="ARBA" id="ARBA00004141"/>
    </source>
</evidence>
<feature type="transmembrane region" description="Helical" evidence="6">
    <location>
        <begin position="2613"/>
        <end position="2632"/>
    </location>
</feature>
<accession>A0ABP0HHN4</accession>
<feature type="compositionally biased region" description="Pro residues" evidence="5">
    <location>
        <begin position="42"/>
        <end position="53"/>
    </location>
</feature>
<dbReference type="EMBL" id="CAXAMN010000558">
    <property type="protein sequence ID" value="CAK8989372.1"/>
    <property type="molecule type" value="Genomic_DNA"/>
</dbReference>
<feature type="compositionally biased region" description="Low complexity" evidence="5">
    <location>
        <begin position="7"/>
        <end position="20"/>
    </location>
</feature>
<dbReference type="Proteomes" id="UP001642484">
    <property type="component" value="Unassembled WGS sequence"/>
</dbReference>